<reference evidence="18 19" key="1">
    <citation type="submission" date="2021-03" db="EMBL/GenBank/DDBJ databases">
        <title>Genomic Encyclopedia of Type Strains, Phase IV (KMG-IV): sequencing the most valuable type-strain genomes for metagenomic binning, comparative biology and taxonomic classification.</title>
        <authorList>
            <person name="Goeker M."/>
        </authorList>
    </citation>
    <scope>NUCLEOTIDE SEQUENCE [LARGE SCALE GENOMIC DNA]</scope>
    <source>
        <strain evidence="18 19">DSM 26806</strain>
    </source>
</reference>
<comment type="caution">
    <text evidence="18">The sequence shown here is derived from an EMBL/GenBank/DDBJ whole genome shotgun (WGS) entry which is preliminary data.</text>
</comment>
<evidence type="ECO:0000256" key="6">
    <source>
        <dbReference type="ARBA" id="ARBA00022679"/>
    </source>
</evidence>
<keyword evidence="14" id="KW-0175">Coiled coil</keyword>
<evidence type="ECO:0000313" key="19">
    <source>
        <dbReference type="Proteomes" id="UP001519288"/>
    </source>
</evidence>
<dbReference type="SUPFAM" id="SSF55874">
    <property type="entry name" value="ATPase domain of HSP90 chaperone/DNA topoisomerase II/histidine kinase"/>
    <property type="match status" value="1"/>
</dbReference>
<feature type="domain" description="HAMP" evidence="17">
    <location>
        <begin position="114"/>
        <end position="165"/>
    </location>
</feature>
<keyword evidence="9 18" id="KW-0418">Kinase</keyword>
<dbReference type="InterPro" id="IPR003661">
    <property type="entry name" value="HisK_dim/P_dom"/>
</dbReference>
<dbReference type="InterPro" id="IPR050398">
    <property type="entry name" value="HssS/ArlS-like"/>
</dbReference>
<keyword evidence="7 15" id="KW-0812">Transmembrane</keyword>
<dbReference type="SMART" id="SM00388">
    <property type="entry name" value="HisKA"/>
    <property type="match status" value="1"/>
</dbReference>
<dbReference type="InterPro" id="IPR036097">
    <property type="entry name" value="HisK_dim/P_sf"/>
</dbReference>
<evidence type="ECO:0000256" key="13">
    <source>
        <dbReference type="ARBA" id="ARBA00023136"/>
    </source>
</evidence>
<evidence type="ECO:0000256" key="10">
    <source>
        <dbReference type="ARBA" id="ARBA00022840"/>
    </source>
</evidence>
<keyword evidence="12" id="KW-0902">Two-component regulatory system</keyword>
<dbReference type="EMBL" id="JAGGLD010000006">
    <property type="protein sequence ID" value="MBP2002060.1"/>
    <property type="molecule type" value="Genomic_DNA"/>
</dbReference>
<dbReference type="SMART" id="SM00387">
    <property type="entry name" value="HATPase_c"/>
    <property type="match status" value="1"/>
</dbReference>
<keyword evidence="5" id="KW-0597">Phosphoprotein</keyword>
<dbReference type="EC" id="2.7.13.3" evidence="3"/>
<evidence type="ECO:0000256" key="12">
    <source>
        <dbReference type="ARBA" id="ARBA00023012"/>
    </source>
</evidence>
<evidence type="ECO:0000256" key="11">
    <source>
        <dbReference type="ARBA" id="ARBA00022989"/>
    </source>
</evidence>
<evidence type="ECO:0000256" key="15">
    <source>
        <dbReference type="SAM" id="Phobius"/>
    </source>
</evidence>
<feature type="transmembrane region" description="Helical" evidence="15">
    <location>
        <begin position="93"/>
        <end position="112"/>
    </location>
</feature>
<organism evidence="18 19">
    <name type="scientific">Paenibacillus shirakamiensis</name>
    <dbReference type="NCBI Taxonomy" id="1265935"/>
    <lineage>
        <taxon>Bacteria</taxon>
        <taxon>Bacillati</taxon>
        <taxon>Bacillota</taxon>
        <taxon>Bacilli</taxon>
        <taxon>Bacillales</taxon>
        <taxon>Paenibacillaceae</taxon>
        <taxon>Paenibacillus</taxon>
    </lineage>
</organism>
<sequence length="394" mass="44615">MTIVKVKLGISVNEFNTAALEALNKKGIVLSKFWITEETIEKLHHNNTVRKLFNQTKLNTSYLVTLMNKEGTVFIIGDAVAHTDQLLSAVNRFNLYIAAGALLLTIGLSWLISRQIVKPLTSLQHTAEDIAKLKFRQADIHTGDEIQKLAESINIMSDKLEQAQEDLEKKNQNLRTFISDASHELKSPIALIKVYLSGIKDGMDDGTFLDVIDRQNESMSIMVGKLLSLAKLQSETYHVETFDFVDLIRSKMGEYGRGLDQTYKKLHLVMLEDVNADVLGDRDKIAIVLDNFITNAMKYSATAEINITISQRKGCIHFTIANQVYEWKIEHTEHIWQPFYVFENSRNKQLTGTGLGLSIVQAILEKHDSSYGYEVDHSWITFYFELPLVNSGKA</sequence>
<dbReference type="Pfam" id="PF00672">
    <property type="entry name" value="HAMP"/>
    <property type="match status" value="1"/>
</dbReference>
<dbReference type="InterPro" id="IPR003594">
    <property type="entry name" value="HATPase_dom"/>
</dbReference>
<evidence type="ECO:0000256" key="7">
    <source>
        <dbReference type="ARBA" id="ARBA00022692"/>
    </source>
</evidence>
<keyword evidence="19" id="KW-1185">Reference proteome</keyword>
<dbReference type="PANTHER" id="PTHR45528:SF1">
    <property type="entry name" value="SENSOR HISTIDINE KINASE CPXA"/>
    <property type="match status" value="1"/>
</dbReference>
<evidence type="ECO:0000259" key="17">
    <source>
        <dbReference type="PROSITE" id="PS50885"/>
    </source>
</evidence>
<keyword evidence="10" id="KW-0067">ATP-binding</keyword>
<dbReference type="InterPro" id="IPR003660">
    <property type="entry name" value="HAMP_dom"/>
</dbReference>
<dbReference type="Gene3D" id="1.10.287.130">
    <property type="match status" value="1"/>
</dbReference>
<keyword evidence="6" id="KW-0808">Transferase</keyword>
<evidence type="ECO:0000256" key="5">
    <source>
        <dbReference type="ARBA" id="ARBA00022553"/>
    </source>
</evidence>
<evidence type="ECO:0000259" key="16">
    <source>
        <dbReference type="PROSITE" id="PS50109"/>
    </source>
</evidence>
<evidence type="ECO:0000256" key="14">
    <source>
        <dbReference type="SAM" id="Coils"/>
    </source>
</evidence>
<dbReference type="Proteomes" id="UP001519288">
    <property type="component" value="Unassembled WGS sequence"/>
</dbReference>
<evidence type="ECO:0000256" key="8">
    <source>
        <dbReference type="ARBA" id="ARBA00022741"/>
    </source>
</evidence>
<evidence type="ECO:0000256" key="9">
    <source>
        <dbReference type="ARBA" id="ARBA00022777"/>
    </source>
</evidence>
<dbReference type="Pfam" id="PF00512">
    <property type="entry name" value="HisKA"/>
    <property type="match status" value="1"/>
</dbReference>
<keyword evidence="8" id="KW-0547">Nucleotide-binding</keyword>
<keyword evidence="11 15" id="KW-1133">Transmembrane helix</keyword>
<dbReference type="PROSITE" id="PS50109">
    <property type="entry name" value="HIS_KIN"/>
    <property type="match status" value="1"/>
</dbReference>
<evidence type="ECO:0000256" key="3">
    <source>
        <dbReference type="ARBA" id="ARBA00012438"/>
    </source>
</evidence>
<dbReference type="CDD" id="cd06225">
    <property type="entry name" value="HAMP"/>
    <property type="match status" value="1"/>
</dbReference>
<evidence type="ECO:0000256" key="2">
    <source>
        <dbReference type="ARBA" id="ARBA00004651"/>
    </source>
</evidence>
<dbReference type="SMART" id="SM00304">
    <property type="entry name" value="HAMP"/>
    <property type="match status" value="1"/>
</dbReference>
<dbReference type="Gene3D" id="6.10.340.10">
    <property type="match status" value="1"/>
</dbReference>
<protein>
    <recommendedName>
        <fullName evidence="3">histidine kinase</fullName>
        <ecNumber evidence="3">2.7.13.3</ecNumber>
    </recommendedName>
</protein>
<dbReference type="CDD" id="cd00082">
    <property type="entry name" value="HisKA"/>
    <property type="match status" value="1"/>
</dbReference>
<dbReference type="GO" id="GO:0016301">
    <property type="term" value="F:kinase activity"/>
    <property type="evidence" value="ECO:0007669"/>
    <property type="project" value="UniProtKB-KW"/>
</dbReference>
<comment type="catalytic activity">
    <reaction evidence="1">
        <text>ATP + protein L-histidine = ADP + protein N-phospho-L-histidine.</text>
        <dbReference type="EC" id="2.7.13.3"/>
    </reaction>
</comment>
<dbReference type="PANTHER" id="PTHR45528">
    <property type="entry name" value="SENSOR HISTIDINE KINASE CPXA"/>
    <property type="match status" value="1"/>
</dbReference>
<keyword evidence="4" id="KW-1003">Cell membrane</keyword>
<feature type="domain" description="Histidine kinase" evidence="16">
    <location>
        <begin position="180"/>
        <end position="390"/>
    </location>
</feature>
<dbReference type="PROSITE" id="PS50885">
    <property type="entry name" value="HAMP"/>
    <property type="match status" value="1"/>
</dbReference>
<proteinExistence type="predicted"/>
<gene>
    <name evidence="18" type="ORF">J2Z69_003117</name>
</gene>
<dbReference type="Pfam" id="PF02518">
    <property type="entry name" value="HATPase_c"/>
    <property type="match status" value="1"/>
</dbReference>
<dbReference type="SUPFAM" id="SSF47384">
    <property type="entry name" value="Homodimeric domain of signal transducing histidine kinase"/>
    <property type="match status" value="1"/>
</dbReference>
<name>A0ABS4JLT1_9BACL</name>
<dbReference type="SUPFAM" id="SSF158472">
    <property type="entry name" value="HAMP domain-like"/>
    <property type="match status" value="1"/>
</dbReference>
<dbReference type="InterPro" id="IPR036890">
    <property type="entry name" value="HATPase_C_sf"/>
</dbReference>
<dbReference type="Gene3D" id="3.30.565.10">
    <property type="entry name" value="Histidine kinase-like ATPase, C-terminal domain"/>
    <property type="match status" value="1"/>
</dbReference>
<accession>A0ABS4JLT1</accession>
<keyword evidence="13 15" id="KW-0472">Membrane</keyword>
<evidence type="ECO:0000313" key="18">
    <source>
        <dbReference type="EMBL" id="MBP2002060.1"/>
    </source>
</evidence>
<dbReference type="InterPro" id="IPR005467">
    <property type="entry name" value="His_kinase_dom"/>
</dbReference>
<comment type="subcellular location">
    <subcellularLocation>
        <location evidence="2">Cell membrane</location>
        <topology evidence="2">Multi-pass membrane protein</topology>
    </subcellularLocation>
</comment>
<evidence type="ECO:0000256" key="1">
    <source>
        <dbReference type="ARBA" id="ARBA00000085"/>
    </source>
</evidence>
<evidence type="ECO:0000256" key="4">
    <source>
        <dbReference type="ARBA" id="ARBA00022475"/>
    </source>
</evidence>
<feature type="coiled-coil region" evidence="14">
    <location>
        <begin position="146"/>
        <end position="180"/>
    </location>
</feature>